<dbReference type="EnsemblFungi" id="FOXG_04492T0">
    <property type="protein sequence ID" value="FOXG_04492P0"/>
    <property type="gene ID" value="FOXG_04492"/>
</dbReference>
<dbReference type="AlphaFoldDB" id="A0A0D2XKL8"/>
<protein>
    <submittedName>
        <fullName evidence="1">Uncharacterized protein</fullName>
    </submittedName>
</protein>
<dbReference type="Proteomes" id="UP000002489">
    <property type="component" value="Unassembled WGS sequence"/>
</dbReference>
<evidence type="ECO:0000313" key="1">
    <source>
        <dbReference type="EnsemblFungi" id="FOXG_04492P0"/>
    </source>
</evidence>
<sequence>MTNQTPLYGNKFAELVAQDVSNPLPAENAVNAKLTSIDGTGTAALVSRLYVPEDTKRYGGFGLIFKDDSTYDDFKWVQFVTRQLVIDGAAQTGSLSNKTNKPAYQLVNSTEDITDFATGSGAPNWNTCWGVDSKLTDVFFASTHEYVKSDALKVNGIMDTPSVLIGKIPKPWDRDSYQDAPDDLVDMKELATGPGTSRAYFSDYLVKKLDGGGHRIYARFDLSLTWNAGEGDKKNFKLSSLNSTATNAFLNCHRAALQHTTRPLKEGSVSKQPYLDFLNSIVT</sequence>
<reference evidence="1" key="2">
    <citation type="submission" date="2025-08" db="UniProtKB">
        <authorList>
            <consortium name="EnsemblFungi"/>
        </authorList>
    </citation>
    <scope>IDENTIFICATION</scope>
    <source>
        <strain evidence="1">4287 / CBS 123668 / FGSC 9935 / NRRL 34936</strain>
    </source>
</reference>
<gene>
    <name evidence="1" type="primary">28946538</name>
</gene>
<reference evidence="2" key="1">
    <citation type="journal article" date="2012" name="Mol. Plant Microbe Interact.">
        <title>A highly conserved effector in Fusarium oxysporum is required for full virulence on Arabidopsis.</title>
        <authorList>
            <person name="Thatcher L.F."/>
            <person name="Gardiner D.M."/>
            <person name="Kazan K."/>
            <person name="Manners J."/>
        </authorList>
    </citation>
    <scope>NUCLEOTIDE SEQUENCE [LARGE SCALE GENOMIC DNA]</scope>
    <source>
        <strain evidence="2">Fo5176</strain>
    </source>
</reference>
<proteinExistence type="predicted"/>
<dbReference type="VEuPathDB" id="FungiDB:FOXG_04492"/>
<organism evidence="1 2">
    <name type="scientific">Fusarium oxysporum (strain Fo5176)</name>
    <name type="common">Fusarium vascular wilt</name>
    <dbReference type="NCBI Taxonomy" id="660025"/>
    <lineage>
        <taxon>Eukaryota</taxon>
        <taxon>Fungi</taxon>
        <taxon>Dikarya</taxon>
        <taxon>Ascomycota</taxon>
        <taxon>Pezizomycotina</taxon>
        <taxon>Sordariomycetes</taxon>
        <taxon>Hypocreomycetidae</taxon>
        <taxon>Hypocreales</taxon>
        <taxon>Nectriaceae</taxon>
        <taxon>Fusarium</taxon>
        <taxon>Fusarium oxysporum species complex</taxon>
    </lineage>
</organism>
<evidence type="ECO:0000313" key="2">
    <source>
        <dbReference type="Proteomes" id="UP000002489"/>
    </source>
</evidence>
<name>A0A0D2XKL8_FUSOF</name>
<accession>A0A0D2XKL8</accession>